<protein>
    <submittedName>
        <fullName evidence="2">Uncharacterized protein</fullName>
    </submittedName>
</protein>
<dbReference type="AlphaFoldDB" id="A0A2U1SQ58"/>
<proteinExistence type="predicted"/>
<gene>
    <name evidence="2" type="ORF">C5689_11460</name>
</gene>
<reference evidence="2 3" key="1">
    <citation type="journal article" date="2018" name="Appl. Microbiol. Biotechnol.">
        <title>Co-cultivation of the strictly anaerobic methanogen Methanosarcina barkeri with aerobic methanotrophs in an oxygen-limited membrane bioreactor.</title>
        <authorList>
            <person name="In 't Zandt M.H."/>
            <person name="van den Bosch T.J.M."/>
            <person name="Rijkers R."/>
            <person name="van Kessel M.A.H.J."/>
            <person name="Jetten M.S.M."/>
            <person name="Welte C.U."/>
        </authorList>
    </citation>
    <scope>NUCLEOTIDE SEQUENCE [LARGE SCALE GENOMIC DNA]</scope>
    <source>
        <strain evidence="2 3">DSM 17706</strain>
    </source>
</reference>
<organism evidence="2 3">
    <name type="scientific">Methylosinus sporium</name>
    <dbReference type="NCBI Taxonomy" id="428"/>
    <lineage>
        <taxon>Bacteria</taxon>
        <taxon>Pseudomonadati</taxon>
        <taxon>Pseudomonadota</taxon>
        <taxon>Alphaproteobacteria</taxon>
        <taxon>Hyphomicrobiales</taxon>
        <taxon>Methylocystaceae</taxon>
        <taxon>Methylosinus</taxon>
    </lineage>
</organism>
<dbReference type="EMBL" id="PUIV01000016">
    <property type="protein sequence ID" value="PWB93750.1"/>
    <property type="molecule type" value="Genomic_DNA"/>
</dbReference>
<evidence type="ECO:0000256" key="1">
    <source>
        <dbReference type="SAM" id="MobiDB-lite"/>
    </source>
</evidence>
<sequence>MSGRSTGACAGASAFGRRGPRRDEVSESRRSGDDPSMYRRVRLRALGAELTFVYAADFQGLAPQFLVRFDEDGPYLSIGDPVAFSLASKGEPMGADRRKRPRIPTDGAERSRLLLIAGEEEAIDRAAARPAQQHGQIPLDTADIAVDMLIGYSIEAVERRLVLRTLRRFNGDYRQTAFALGLTTQELSAKLLALLYADASSIAE</sequence>
<evidence type="ECO:0000313" key="3">
    <source>
        <dbReference type="Proteomes" id="UP000245137"/>
    </source>
</evidence>
<name>A0A2U1SQ58_METSR</name>
<evidence type="ECO:0000313" key="2">
    <source>
        <dbReference type="EMBL" id="PWB93750.1"/>
    </source>
</evidence>
<accession>A0A2U1SQ58</accession>
<keyword evidence="3" id="KW-1185">Reference proteome</keyword>
<dbReference type="Proteomes" id="UP000245137">
    <property type="component" value="Unassembled WGS sequence"/>
</dbReference>
<feature type="region of interest" description="Disordered" evidence="1">
    <location>
        <begin position="1"/>
        <end position="34"/>
    </location>
</feature>
<comment type="caution">
    <text evidence="2">The sequence shown here is derived from an EMBL/GenBank/DDBJ whole genome shotgun (WGS) entry which is preliminary data.</text>
</comment>
<feature type="compositionally biased region" description="Basic and acidic residues" evidence="1">
    <location>
        <begin position="21"/>
        <end position="34"/>
    </location>
</feature>